<reference evidence="2" key="1">
    <citation type="journal article" date="2019" name="Gigascience">
        <title>De novo genome assembly of the endangered Acer yangbiense, a plant species with extremely small populations endemic to Yunnan Province, China.</title>
        <authorList>
            <person name="Yang J."/>
            <person name="Wariss H.M."/>
            <person name="Tao L."/>
            <person name="Zhang R."/>
            <person name="Yun Q."/>
            <person name="Hollingsworth P."/>
            <person name="Dao Z."/>
            <person name="Luo G."/>
            <person name="Guo H."/>
            <person name="Ma Y."/>
            <person name="Sun W."/>
        </authorList>
    </citation>
    <scope>NUCLEOTIDE SEQUENCE [LARGE SCALE GENOMIC DNA]</scope>
    <source>
        <strain evidence="2">cv. br00</strain>
    </source>
</reference>
<proteinExistence type="predicted"/>
<sequence>MEMKMEMDSLSRFGYFIDDLSFEYSFDANEGTILYMDGTTSRSALAFSASSVILNYYSGVLVQKWRNIESNVHLSGGKSYKFQSSFITFITT</sequence>
<keyword evidence="2" id="KW-1185">Reference proteome</keyword>
<evidence type="ECO:0000313" key="1">
    <source>
        <dbReference type="EMBL" id="KAB5516548.1"/>
    </source>
</evidence>
<accession>A0A5N5JBF6</accession>
<protein>
    <submittedName>
        <fullName evidence="1">Uncharacterized protein</fullName>
    </submittedName>
</protein>
<organism evidence="1 2">
    <name type="scientific">Salix brachista</name>
    <dbReference type="NCBI Taxonomy" id="2182728"/>
    <lineage>
        <taxon>Eukaryota</taxon>
        <taxon>Viridiplantae</taxon>
        <taxon>Streptophyta</taxon>
        <taxon>Embryophyta</taxon>
        <taxon>Tracheophyta</taxon>
        <taxon>Spermatophyta</taxon>
        <taxon>Magnoliopsida</taxon>
        <taxon>eudicotyledons</taxon>
        <taxon>Gunneridae</taxon>
        <taxon>Pentapetalae</taxon>
        <taxon>rosids</taxon>
        <taxon>fabids</taxon>
        <taxon>Malpighiales</taxon>
        <taxon>Salicaceae</taxon>
        <taxon>Saliceae</taxon>
        <taxon>Salix</taxon>
    </lineage>
</organism>
<dbReference type="Proteomes" id="UP000326939">
    <property type="component" value="Chromosome 17"/>
</dbReference>
<dbReference type="EMBL" id="VDCV01000017">
    <property type="protein sequence ID" value="KAB5516548.1"/>
    <property type="molecule type" value="Genomic_DNA"/>
</dbReference>
<comment type="caution">
    <text evidence="1">The sequence shown here is derived from an EMBL/GenBank/DDBJ whole genome shotgun (WGS) entry which is preliminary data.</text>
</comment>
<dbReference type="AlphaFoldDB" id="A0A5N5JBF6"/>
<name>A0A5N5JBF6_9ROSI</name>
<gene>
    <name evidence="1" type="ORF">DKX38_027196</name>
</gene>
<evidence type="ECO:0000313" key="2">
    <source>
        <dbReference type="Proteomes" id="UP000326939"/>
    </source>
</evidence>